<evidence type="ECO:0000256" key="1">
    <source>
        <dbReference type="ARBA" id="ARBA00000971"/>
    </source>
</evidence>
<name>A0A679HRF6_9RHOO</name>
<dbReference type="InterPro" id="IPR000297">
    <property type="entry name" value="PPIase_PpiC"/>
</dbReference>
<dbReference type="EC" id="5.2.1.8" evidence="3"/>
<dbReference type="PROSITE" id="PS01096">
    <property type="entry name" value="PPIC_PPIASE_1"/>
    <property type="match status" value="1"/>
</dbReference>
<dbReference type="InterPro" id="IPR046357">
    <property type="entry name" value="PPIase_dom_sf"/>
</dbReference>
<dbReference type="PANTHER" id="PTHR47245">
    <property type="entry name" value="PEPTIDYLPROLYL ISOMERASE"/>
    <property type="match status" value="1"/>
</dbReference>
<feature type="domain" description="PpiC" evidence="6">
    <location>
        <begin position="137"/>
        <end position="228"/>
    </location>
</feature>
<reference evidence="8" key="1">
    <citation type="submission" date="2020-01" db="EMBL/GenBank/DDBJ databases">
        <title>Phosphoaccumulans saitamaens gen. nov., sp. nov., a polyphosphate accumulating bacterium isolated from surface river water.</title>
        <authorList>
            <person name="Watanabe K."/>
            <person name="Suda W."/>
        </authorList>
    </citation>
    <scope>NUCLEOTIDE SEQUENCE [LARGE SCALE GENOMIC DNA]</scope>
    <source>
        <strain evidence="8">ICHIAU1</strain>
    </source>
</reference>
<evidence type="ECO:0000256" key="5">
    <source>
        <dbReference type="ARBA" id="ARBA00023235"/>
    </source>
</evidence>
<dbReference type="EMBL" id="AP022345">
    <property type="protein sequence ID" value="BBU68890.1"/>
    <property type="molecule type" value="Genomic_DNA"/>
</dbReference>
<dbReference type="InterPro" id="IPR050245">
    <property type="entry name" value="PrsA_foldase"/>
</dbReference>
<comment type="similarity">
    <text evidence="2">Belongs to the PpiC/parvulin rotamase family.</text>
</comment>
<dbReference type="InterPro" id="IPR023058">
    <property type="entry name" value="PPIase_PpiC_CS"/>
</dbReference>
<keyword evidence="8" id="KW-1185">Reference proteome</keyword>
<dbReference type="Proteomes" id="UP000463961">
    <property type="component" value="Chromosome"/>
</dbReference>
<dbReference type="OrthoDB" id="14196at2"/>
<organism evidence="7 8">
    <name type="scientific">Fluviibacter phosphoraccumulans</name>
    <dbReference type="NCBI Taxonomy" id="1751046"/>
    <lineage>
        <taxon>Bacteria</taxon>
        <taxon>Pseudomonadati</taxon>
        <taxon>Pseudomonadota</taxon>
        <taxon>Betaproteobacteria</taxon>
        <taxon>Rhodocyclales</taxon>
        <taxon>Fluviibacteraceae</taxon>
        <taxon>Fluviibacter</taxon>
    </lineage>
</organism>
<evidence type="ECO:0000313" key="8">
    <source>
        <dbReference type="Proteomes" id="UP000463961"/>
    </source>
</evidence>
<protein>
    <recommendedName>
        <fullName evidence="3">peptidylprolyl isomerase</fullName>
        <ecNumber evidence="3">5.2.1.8</ecNumber>
    </recommendedName>
</protein>
<evidence type="ECO:0000256" key="4">
    <source>
        <dbReference type="ARBA" id="ARBA00023110"/>
    </source>
</evidence>
<proteinExistence type="inferred from homology"/>
<evidence type="ECO:0000256" key="2">
    <source>
        <dbReference type="ARBA" id="ARBA00007656"/>
    </source>
</evidence>
<dbReference type="InterPro" id="IPR027304">
    <property type="entry name" value="Trigger_fact/SurA_dom_sf"/>
</dbReference>
<accession>A0A679HRF6</accession>
<evidence type="ECO:0000259" key="6">
    <source>
        <dbReference type="PROSITE" id="PS50198"/>
    </source>
</evidence>
<dbReference type="Pfam" id="PF13616">
    <property type="entry name" value="Rotamase_3"/>
    <property type="match status" value="1"/>
</dbReference>
<keyword evidence="4" id="KW-0697">Rotamase</keyword>
<dbReference type="PROSITE" id="PS50198">
    <property type="entry name" value="PPIC_PPIASE_2"/>
    <property type="match status" value="1"/>
</dbReference>
<evidence type="ECO:0000313" key="7">
    <source>
        <dbReference type="EMBL" id="BBU68890.1"/>
    </source>
</evidence>
<dbReference type="PANTHER" id="PTHR47245:SF2">
    <property type="entry name" value="PEPTIDYL-PROLYL CIS-TRANS ISOMERASE HP_0175-RELATED"/>
    <property type="match status" value="1"/>
</dbReference>
<dbReference type="RefSeq" id="WP_162050368.1">
    <property type="nucleotide sequence ID" value="NZ_AP019011.1"/>
</dbReference>
<dbReference type="AlphaFoldDB" id="A0A679HRF6"/>
<comment type="catalytic activity">
    <reaction evidence="1">
        <text>[protein]-peptidylproline (omega=180) = [protein]-peptidylproline (omega=0)</text>
        <dbReference type="Rhea" id="RHEA:16237"/>
        <dbReference type="Rhea" id="RHEA-COMP:10747"/>
        <dbReference type="Rhea" id="RHEA-COMP:10748"/>
        <dbReference type="ChEBI" id="CHEBI:83833"/>
        <dbReference type="ChEBI" id="CHEBI:83834"/>
        <dbReference type="EC" id="5.2.1.8"/>
    </reaction>
</comment>
<dbReference type="SUPFAM" id="SSF109998">
    <property type="entry name" value="Triger factor/SurA peptide-binding domain-like"/>
    <property type="match status" value="1"/>
</dbReference>
<dbReference type="Gene3D" id="3.10.50.40">
    <property type="match status" value="1"/>
</dbReference>
<keyword evidence="5 7" id="KW-0413">Isomerase</keyword>
<dbReference type="SUPFAM" id="SSF54534">
    <property type="entry name" value="FKBP-like"/>
    <property type="match status" value="1"/>
</dbReference>
<sequence length="267" mass="28863">MNLKALRTTSLVSTLITAAMLSAAPVYAAPAAVATVNGTAIPQSLANLLVAERVGQGAKDTPELRNAVREELIQRELILQDAKKAGMASQADVQAAMKLAEQNVLIRAYMANFAQKHPVSEAQLKQAYTQINAGLGKEEFKTRHILVSSEAQAKDVIGKLNSGDSFENLAKQNSVDPGSKDNGGDLGWAAPSNFVKPFGDAMTKLGKGKYTTEPVKSDFGWHVILVEDRRPLTPPPFDQVKGQLSQAIQEQEFQQQIAKQRQSAKIQ</sequence>
<evidence type="ECO:0000256" key="3">
    <source>
        <dbReference type="ARBA" id="ARBA00013194"/>
    </source>
</evidence>
<dbReference type="Gene3D" id="1.10.8.1040">
    <property type="match status" value="1"/>
</dbReference>
<gene>
    <name evidence="7" type="ORF">ICHIAU1_11730</name>
</gene>
<dbReference type="GO" id="GO:0003755">
    <property type="term" value="F:peptidyl-prolyl cis-trans isomerase activity"/>
    <property type="evidence" value="ECO:0007669"/>
    <property type="project" value="UniProtKB-KW"/>
</dbReference>